<evidence type="ECO:0000256" key="3">
    <source>
        <dbReference type="ARBA" id="ARBA00012756"/>
    </source>
</evidence>
<protein>
    <recommendedName>
        <fullName evidence="3 6">Beta-galactosidase</fullName>
        <shortName evidence="6">Beta-gal</shortName>
        <ecNumber evidence="3 6">3.2.1.23</ecNumber>
    </recommendedName>
</protein>
<dbReference type="InterPro" id="IPR017853">
    <property type="entry name" value="GH"/>
</dbReference>
<evidence type="ECO:0000256" key="4">
    <source>
        <dbReference type="ARBA" id="ARBA00022801"/>
    </source>
</evidence>
<name>A0ABS0LJS9_9LACT</name>
<dbReference type="RefSeq" id="WP_197104608.1">
    <property type="nucleotide sequence ID" value="NZ_JACCEL010000015.1"/>
</dbReference>
<evidence type="ECO:0000259" key="7">
    <source>
        <dbReference type="Pfam" id="PF02449"/>
    </source>
</evidence>
<accession>A0ABS0LJS9</accession>
<dbReference type="InterPro" id="IPR013529">
    <property type="entry name" value="Glyco_hydro_42_N"/>
</dbReference>
<feature type="domain" description="Beta-galactosidase trimerisation" evidence="8">
    <location>
        <begin position="402"/>
        <end position="606"/>
    </location>
</feature>
<dbReference type="Gene3D" id="3.40.50.880">
    <property type="match status" value="1"/>
</dbReference>
<dbReference type="InterPro" id="IPR013739">
    <property type="entry name" value="Beta_galactosidase_C"/>
</dbReference>
<dbReference type="Pfam" id="PF08533">
    <property type="entry name" value="Glyco_hydro_42C"/>
    <property type="match status" value="1"/>
</dbReference>
<feature type="domain" description="Beta-galactosidase C-terminal" evidence="9">
    <location>
        <begin position="618"/>
        <end position="674"/>
    </location>
</feature>
<dbReference type="InterPro" id="IPR013780">
    <property type="entry name" value="Glyco_hydro_b"/>
</dbReference>
<dbReference type="Proteomes" id="UP000823401">
    <property type="component" value="Unassembled WGS sequence"/>
</dbReference>
<dbReference type="Gene3D" id="2.60.40.1180">
    <property type="entry name" value="Golgi alpha-mannosidase II"/>
    <property type="match status" value="1"/>
</dbReference>
<dbReference type="PANTHER" id="PTHR36447">
    <property type="entry name" value="BETA-GALACTOSIDASE GANA"/>
    <property type="match status" value="1"/>
</dbReference>
<comment type="caution">
    <text evidence="10">The sequence shown here is derived from an EMBL/GenBank/DDBJ whole genome shotgun (WGS) entry which is preliminary data.</text>
</comment>
<dbReference type="SUPFAM" id="SSF51445">
    <property type="entry name" value="(Trans)glycosidases"/>
    <property type="match status" value="1"/>
</dbReference>
<dbReference type="Pfam" id="PF08532">
    <property type="entry name" value="Glyco_hydro_42M"/>
    <property type="match status" value="1"/>
</dbReference>
<comment type="catalytic activity">
    <reaction evidence="1 6">
        <text>Hydrolysis of terminal non-reducing beta-D-galactose residues in beta-D-galactosides.</text>
        <dbReference type="EC" id="3.2.1.23"/>
    </reaction>
</comment>
<evidence type="ECO:0000313" key="10">
    <source>
        <dbReference type="EMBL" id="MBG9978538.1"/>
    </source>
</evidence>
<dbReference type="EMBL" id="JACCEL010000015">
    <property type="protein sequence ID" value="MBG9978538.1"/>
    <property type="molecule type" value="Genomic_DNA"/>
</dbReference>
<dbReference type="PIRSF" id="PIRSF001084">
    <property type="entry name" value="B-galactosidase"/>
    <property type="match status" value="1"/>
</dbReference>
<dbReference type="CDD" id="cd03143">
    <property type="entry name" value="A4_beta-galactosidase_middle_domain"/>
    <property type="match status" value="1"/>
</dbReference>
<evidence type="ECO:0000259" key="8">
    <source>
        <dbReference type="Pfam" id="PF08532"/>
    </source>
</evidence>
<dbReference type="Pfam" id="PF02449">
    <property type="entry name" value="Glyco_hydro_42"/>
    <property type="match status" value="1"/>
</dbReference>
<evidence type="ECO:0000313" key="11">
    <source>
        <dbReference type="Proteomes" id="UP000823401"/>
    </source>
</evidence>
<dbReference type="InterPro" id="IPR013738">
    <property type="entry name" value="Beta_galactosidase_Trimer"/>
</dbReference>
<reference evidence="10 11" key="1">
    <citation type="submission" date="2020-07" db="EMBL/GenBank/DDBJ databases">
        <title>Facklamia lactis sp. nov., isolated from raw milk.</title>
        <authorList>
            <person name="Doll E.V."/>
            <person name="Huptas C."/>
            <person name="Staib L."/>
            <person name="Wenning M."/>
            <person name="Scherer S."/>
        </authorList>
    </citation>
    <scope>NUCLEOTIDE SEQUENCE [LARGE SCALE GENOMIC DNA]</scope>
    <source>
        <strain evidence="10 11">DSM 104272</strain>
    </source>
</reference>
<dbReference type="EC" id="3.2.1.23" evidence="3 6"/>
<dbReference type="InterPro" id="IPR003476">
    <property type="entry name" value="Glyco_hydro_42"/>
</dbReference>
<dbReference type="InterPro" id="IPR029062">
    <property type="entry name" value="Class_I_gatase-like"/>
</dbReference>
<sequence length="681" mass="80133">MINNRMMHGGDYNPEQWIKYPEMIEKDFEAFKKANINTITVGMFSWSMLEPEEDKFEFDWLDRIFELAQTNNINVILGTPSGARPNWLAQKYPDVLRTNEKREKMLFGGRHNHCFTSPNYRDRVTKIDSKLAERYGNHPSLVMWHISNEFSGECHCDLCQRAFRQWLKNKYETLENINEAYWSTFWSHRYTNWNQVESPSSIGEQGVHALNLDWRRFVTEQTIDFYKTEVNAIKKFSTDIPVTTNFMADTVDLWPFQALNYSKFAKEIDVISWDSYPAWHNDWSEDFEIAMKVGFINDLYRSLKKQPFLLMESTPSFVNWHDINRPKKPGFHPLSGHQYVAHGSNSVLYFQLHQSRGSSEKFHGAVVGVNGDTDTRVFNEVSDLGHSLTNYDSIIHTMNQSDVAIMYDWENDWILKDIQGFSIKNMNYIETIHNHYSYFWENDISVDVITPDESNWDYKLVIIPMLYMMDEDILQQIEKYVSQGGKVVLTYMTGIVDKNDLIHDTDFQERIENLVGSSLLEMDILYPKQRHQLLYKGQTFEVKDYCGVIENNKSEVIANYQSSYLKNKAAIVKNQYGDGQVFYIAARTDKEMLHYFYKDFAEEIGLNDTVIKNSNKEVSIQRRSDDDYDYYFIMNFSEEEKDVYLNEKMKNLNSNVEKTGTITLSGYEVKVLQRHRLRGEL</sequence>
<evidence type="ECO:0000256" key="1">
    <source>
        <dbReference type="ARBA" id="ARBA00001412"/>
    </source>
</evidence>
<comment type="similarity">
    <text evidence="2 6">Belongs to the glycosyl hydrolase 42 family.</text>
</comment>
<proteinExistence type="inferred from homology"/>
<keyword evidence="11" id="KW-1185">Reference proteome</keyword>
<keyword evidence="4 6" id="KW-0378">Hydrolase</keyword>
<organism evidence="10 11">
    <name type="scientific">Ruoffia tabacinasalis</name>
    <dbReference type="NCBI Taxonomy" id="87458"/>
    <lineage>
        <taxon>Bacteria</taxon>
        <taxon>Bacillati</taxon>
        <taxon>Bacillota</taxon>
        <taxon>Bacilli</taxon>
        <taxon>Lactobacillales</taxon>
        <taxon>Aerococcaceae</taxon>
        <taxon>Ruoffia</taxon>
    </lineage>
</organism>
<evidence type="ECO:0000256" key="6">
    <source>
        <dbReference type="PIRNR" id="PIRNR001084"/>
    </source>
</evidence>
<gene>
    <name evidence="10" type="ORF">HYQ42_07025</name>
</gene>
<keyword evidence="5 6" id="KW-0326">Glycosidase</keyword>
<dbReference type="Gene3D" id="3.20.20.80">
    <property type="entry name" value="Glycosidases"/>
    <property type="match status" value="1"/>
</dbReference>
<feature type="domain" description="Glycoside hydrolase family 42 N-terminal" evidence="7">
    <location>
        <begin position="11"/>
        <end position="389"/>
    </location>
</feature>
<evidence type="ECO:0000256" key="2">
    <source>
        <dbReference type="ARBA" id="ARBA00005940"/>
    </source>
</evidence>
<evidence type="ECO:0000259" key="9">
    <source>
        <dbReference type="Pfam" id="PF08533"/>
    </source>
</evidence>
<dbReference type="PANTHER" id="PTHR36447:SF1">
    <property type="entry name" value="BETA-GALACTOSIDASE GANA"/>
    <property type="match status" value="1"/>
</dbReference>
<dbReference type="SUPFAM" id="SSF52317">
    <property type="entry name" value="Class I glutamine amidotransferase-like"/>
    <property type="match status" value="1"/>
</dbReference>
<evidence type="ECO:0000256" key="5">
    <source>
        <dbReference type="ARBA" id="ARBA00023295"/>
    </source>
</evidence>